<protein>
    <submittedName>
        <fullName evidence="2">VTC domain-containing protein</fullName>
    </submittedName>
</protein>
<dbReference type="STRING" id="1650663.GCA_001486665_00603"/>
<dbReference type="Pfam" id="PF09359">
    <property type="entry name" value="VTC"/>
    <property type="match status" value="1"/>
</dbReference>
<evidence type="ECO:0000313" key="2">
    <source>
        <dbReference type="EMBL" id="TCL55085.1"/>
    </source>
</evidence>
<name>A0A4R1QRT8_9FIRM</name>
<evidence type="ECO:0000313" key="3">
    <source>
        <dbReference type="Proteomes" id="UP000295184"/>
    </source>
</evidence>
<evidence type="ECO:0000259" key="1">
    <source>
        <dbReference type="Pfam" id="PF09359"/>
    </source>
</evidence>
<dbReference type="Proteomes" id="UP000295184">
    <property type="component" value="Unassembled WGS sequence"/>
</dbReference>
<dbReference type="AlphaFoldDB" id="A0A4R1QRT8"/>
<proteinExistence type="predicted"/>
<dbReference type="OrthoDB" id="9784042at2"/>
<dbReference type="Gene3D" id="3.20.100.30">
    <property type="entry name" value="VTC, catalytic tunnel domain"/>
    <property type="match status" value="1"/>
</dbReference>
<dbReference type="CDD" id="cd07750">
    <property type="entry name" value="PolyPPase_VTC_like"/>
    <property type="match status" value="1"/>
</dbReference>
<feature type="domain" description="VTC" evidence="1">
    <location>
        <begin position="18"/>
        <end position="235"/>
    </location>
</feature>
<dbReference type="InterPro" id="IPR018966">
    <property type="entry name" value="VTC_domain"/>
</dbReference>
<sequence length="251" mass="28573">MNIWRITGRKGWKRLDYRNEWKYQVSGAQLAVLAARLSPILRPDGHHRPGGYAIRSLYFDDFSNSCLWENEAGVDDRRKYRLRIYNGDASLIKLEIKEKLHGMTHKTACTITPEQCRAIIRGTPPPLGKDSPPPMNLLAAAMRTRGLAPKVIVEYERTAYISRLGNVRITFDRNIAASAAVGLFLEPRVPLTPVLPAGQHVLEVKYDEFLPDPVAQVLELGHLRRTAFSKYYLSRLVLSEPLAERAMQYEF</sequence>
<gene>
    <name evidence="2" type="ORF">EDD77_11827</name>
</gene>
<organism evidence="2 3">
    <name type="scientific">Allofournierella massiliensis</name>
    <dbReference type="NCBI Taxonomy" id="1650663"/>
    <lineage>
        <taxon>Bacteria</taxon>
        <taxon>Bacillati</taxon>
        <taxon>Bacillota</taxon>
        <taxon>Clostridia</taxon>
        <taxon>Eubacteriales</taxon>
        <taxon>Oscillospiraceae</taxon>
        <taxon>Allofournierella</taxon>
    </lineage>
</organism>
<accession>A0A4R1QRT8</accession>
<dbReference type="EMBL" id="SLUM01000018">
    <property type="protein sequence ID" value="TCL55085.1"/>
    <property type="molecule type" value="Genomic_DNA"/>
</dbReference>
<dbReference type="InterPro" id="IPR042267">
    <property type="entry name" value="VTC_sf"/>
</dbReference>
<reference evidence="2 3" key="1">
    <citation type="submission" date="2019-03" db="EMBL/GenBank/DDBJ databases">
        <title>Genomic Encyclopedia of Type Strains, Phase IV (KMG-IV): sequencing the most valuable type-strain genomes for metagenomic binning, comparative biology and taxonomic classification.</title>
        <authorList>
            <person name="Goeker M."/>
        </authorList>
    </citation>
    <scope>NUCLEOTIDE SEQUENCE [LARGE SCALE GENOMIC DNA]</scope>
    <source>
        <strain evidence="2 3">DSM 100451</strain>
    </source>
</reference>
<comment type="caution">
    <text evidence="2">The sequence shown here is derived from an EMBL/GenBank/DDBJ whole genome shotgun (WGS) entry which is preliminary data.</text>
</comment>
<dbReference type="GO" id="GO:0006799">
    <property type="term" value="P:polyphosphate biosynthetic process"/>
    <property type="evidence" value="ECO:0007669"/>
    <property type="project" value="UniProtKB-ARBA"/>
</dbReference>